<proteinExistence type="predicted"/>
<name>A0A0E9P5H0_ANGAN</name>
<evidence type="ECO:0000313" key="2">
    <source>
        <dbReference type="EMBL" id="JAG99663.1"/>
    </source>
</evidence>
<feature type="compositionally biased region" description="Basic and acidic residues" evidence="1">
    <location>
        <begin position="24"/>
        <end position="35"/>
    </location>
</feature>
<reference evidence="2" key="1">
    <citation type="submission" date="2014-11" db="EMBL/GenBank/DDBJ databases">
        <authorList>
            <person name="Amaro Gonzalez C."/>
        </authorList>
    </citation>
    <scope>NUCLEOTIDE SEQUENCE</scope>
</reference>
<protein>
    <submittedName>
        <fullName evidence="2">Uncharacterized protein</fullName>
    </submittedName>
</protein>
<organism evidence="2">
    <name type="scientific">Anguilla anguilla</name>
    <name type="common">European freshwater eel</name>
    <name type="synonym">Muraena anguilla</name>
    <dbReference type="NCBI Taxonomy" id="7936"/>
    <lineage>
        <taxon>Eukaryota</taxon>
        <taxon>Metazoa</taxon>
        <taxon>Chordata</taxon>
        <taxon>Craniata</taxon>
        <taxon>Vertebrata</taxon>
        <taxon>Euteleostomi</taxon>
        <taxon>Actinopterygii</taxon>
        <taxon>Neopterygii</taxon>
        <taxon>Teleostei</taxon>
        <taxon>Anguilliformes</taxon>
        <taxon>Anguillidae</taxon>
        <taxon>Anguilla</taxon>
    </lineage>
</organism>
<feature type="compositionally biased region" description="Low complexity" evidence="1">
    <location>
        <begin position="1"/>
        <end position="15"/>
    </location>
</feature>
<feature type="region of interest" description="Disordered" evidence="1">
    <location>
        <begin position="1"/>
        <end position="35"/>
    </location>
</feature>
<dbReference type="EMBL" id="GBXM01108913">
    <property type="protein sequence ID" value="JAG99663.1"/>
    <property type="molecule type" value="Transcribed_RNA"/>
</dbReference>
<reference evidence="2" key="2">
    <citation type="journal article" date="2015" name="Fish Shellfish Immunol.">
        <title>Early steps in the European eel (Anguilla anguilla)-Vibrio vulnificus interaction in the gills: Role of the RtxA13 toxin.</title>
        <authorList>
            <person name="Callol A."/>
            <person name="Pajuelo D."/>
            <person name="Ebbesson L."/>
            <person name="Teles M."/>
            <person name="MacKenzie S."/>
            <person name="Amaro C."/>
        </authorList>
    </citation>
    <scope>NUCLEOTIDE SEQUENCE</scope>
</reference>
<sequence>MEKSSSPRTSSSSGSLNAAGDVLNLERLRSEDLLS</sequence>
<accession>A0A0E9P5H0</accession>
<dbReference type="AlphaFoldDB" id="A0A0E9P5H0"/>
<evidence type="ECO:0000256" key="1">
    <source>
        <dbReference type="SAM" id="MobiDB-lite"/>
    </source>
</evidence>